<accession>A0AAW5JMJ2</accession>
<feature type="transmembrane region" description="Helical" evidence="1">
    <location>
        <begin position="116"/>
        <end position="137"/>
    </location>
</feature>
<keyword evidence="1" id="KW-0472">Membrane</keyword>
<feature type="chain" id="PRO_5043655465" evidence="2">
    <location>
        <begin position="27"/>
        <end position="371"/>
    </location>
</feature>
<evidence type="ECO:0000256" key="1">
    <source>
        <dbReference type="SAM" id="Phobius"/>
    </source>
</evidence>
<evidence type="ECO:0000256" key="2">
    <source>
        <dbReference type="SAM" id="SignalP"/>
    </source>
</evidence>
<dbReference type="RefSeq" id="WP_256304561.1">
    <property type="nucleotide sequence ID" value="NZ_JALEQM010000117.1"/>
</dbReference>
<feature type="transmembrane region" description="Helical" evidence="1">
    <location>
        <begin position="222"/>
        <end position="241"/>
    </location>
</feature>
<sequence>MRYASKAMIPLLVLALAVLLARPAQAAESDVLVRQGEALELDKLTEAAGEYAPGDAGAQVDLNEGLQSILDTGSGALWGVVRKAVRSGILLLTVVLLCALGDGAYSGTGFGTSLEIVPIVGALAITAVAVTDVSSLIGMGRQALDSMDSFSKVLLPTLAAATAAGGSPAGAAARQVATVFFADVLLTLIDRLLLPLVYAYIAACVAHAAVGNEGLKRVAGLLKWGVTSALTTIMLAFVGYLTVSGVIAGSADAVAIKAAKFAVSGMVPVVGGILSDAAETVLAGAGLLKNSVGVFGMLAVLSMCVIPFLQLGVHYLAYKLTAALSATVAEGRVAGLIDNIGGAFGLVLGMTGACALLLLVSMISAISVVTA</sequence>
<feature type="transmembrane region" description="Helical" evidence="1">
    <location>
        <begin position="343"/>
        <end position="369"/>
    </location>
</feature>
<protein>
    <submittedName>
        <fullName evidence="3">Stage III sporulation protein AE</fullName>
    </submittedName>
</protein>
<gene>
    <name evidence="3" type="ORF">NE579_13055</name>
</gene>
<feature type="transmembrane region" description="Helical" evidence="1">
    <location>
        <begin position="294"/>
        <end position="317"/>
    </location>
</feature>
<dbReference type="InterPro" id="IPR014194">
    <property type="entry name" value="Spore_III_AE"/>
</dbReference>
<keyword evidence="2" id="KW-0732">Signal</keyword>
<dbReference type="Proteomes" id="UP001204562">
    <property type="component" value="Unassembled WGS sequence"/>
</dbReference>
<reference evidence="3" key="1">
    <citation type="submission" date="2022-06" db="EMBL/GenBank/DDBJ databases">
        <title>Isolation of gut microbiota from human fecal samples.</title>
        <authorList>
            <person name="Pamer E.G."/>
            <person name="Barat B."/>
            <person name="Waligurski E."/>
            <person name="Medina S."/>
            <person name="Paddock L."/>
            <person name="Mostad J."/>
        </authorList>
    </citation>
    <scope>NUCLEOTIDE SEQUENCE</scope>
    <source>
        <strain evidence="3">DFI.9.91</strain>
    </source>
</reference>
<feature type="signal peptide" evidence="2">
    <location>
        <begin position="1"/>
        <end position="26"/>
    </location>
</feature>
<feature type="transmembrane region" description="Helical" evidence="1">
    <location>
        <begin position="84"/>
        <end position="104"/>
    </location>
</feature>
<name>A0AAW5JMJ2_9FIRM</name>
<feature type="transmembrane region" description="Helical" evidence="1">
    <location>
        <begin position="261"/>
        <end position="282"/>
    </location>
</feature>
<proteinExistence type="predicted"/>
<keyword evidence="1" id="KW-1133">Transmembrane helix</keyword>
<comment type="caution">
    <text evidence="3">The sequence shown here is derived from an EMBL/GenBank/DDBJ whole genome shotgun (WGS) entry which is preliminary data.</text>
</comment>
<dbReference type="Pfam" id="PF09546">
    <property type="entry name" value="Spore_III_AE"/>
    <property type="match status" value="1"/>
</dbReference>
<evidence type="ECO:0000313" key="3">
    <source>
        <dbReference type="EMBL" id="MCQ4771371.1"/>
    </source>
</evidence>
<keyword evidence="1" id="KW-0812">Transmembrane</keyword>
<dbReference type="EMBL" id="JANFYS010000029">
    <property type="protein sequence ID" value="MCQ4771371.1"/>
    <property type="molecule type" value="Genomic_DNA"/>
</dbReference>
<feature type="transmembrane region" description="Helical" evidence="1">
    <location>
        <begin position="192"/>
        <end position="210"/>
    </location>
</feature>
<dbReference type="AlphaFoldDB" id="A0AAW5JMJ2"/>
<organism evidence="3 4">
    <name type="scientific">Intestinimonas massiliensis</name>
    <name type="common">ex Afouda et al. 2020</name>
    <dbReference type="NCBI Taxonomy" id="1673721"/>
    <lineage>
        <taxon>Bacteria</taxon>
        <taxon>Bacillati</taxon>
        <taxon>Bacillota</taxon>
        <taxon>Clostridia</taxon>
        <taxon>Eubacteriales</taxon>
        <taxon>Intestinimonas</taxon>
    </lineage>
</organism>
<evidence type="ECO:0000313" key="4">
    <source>
        <dbReference type="Proteomes" id="UP001204562"/>
    </source>
</evidence>